<dbReference type="Gene3D" id="3.30.70.920">
    <property type="match status" value="1"/>
</dbReference>
<dbReference type="RefSeq" id="WP_343789362.1">
    <property type="nucleotide sequence ID" value="NZ_BAAAGA010000001.1"/>
</dbReference>
<dbReference type="EMBL" id="BAAAGA010000001">
    <property type="protein sequence ID" value="GAA0611714.1"/>
    <property type="molecule type" value="Genomic_DNA"/>
</dbReference>
<keyword evidence="3" id="KW-1185">Reference proteome</keyword>
<dbReference type="InterPro" id="IPR019887">
    <property type="entry name" value="Tscrpt_reg_AsnC/Lrp_C"/>
</dbReference>
<dbReference type="Pfam" id="PF01037">
    <property type="entry name" value="AsnC_trans_reg"/>
    <property type="match status" value="1"/>
</dbReference>
<organism evidence="2 3">
    <name type="scientific">Brevundimonas kwangchunensis</name>
    <dbReference type="NCBI Taxonomy" id="322163"/>
    <lineage>
        <taxon>Bacteria</taxon>
        <taxon>Pseudomonadati</taxon>
        <taxon>Pseudomonadota</taxon>
        <taxon>Alphaproteobacteria</taxon>
        <taxon>Caulobacterales</taxon>
        <taxon>Caulobacteraceae</taxon>
        <taxon>Brevundimonas</taxon>
    </lineage>
</organism>
<evidence type="ECO:0000313" key="2">
    <source>
        <dbReference type="EMBL" id="GAA0611714.1"/>
    </source>
</evidence>
<comment type="caution">
    <text evidence="2">The sequence shown here is derived from an EMBL/GenBank/DDBJ whole genome shotgun (WGS) entry which is preliminary data.</text>
</comment>
<sequence length="85" mass="9412">MMTAIFVFIKCELGHANDVAADIVDNVEYVSEVYSTSGQYDLLAKFSLPKELDIGTFVTKSVQTRPNIRDSFTVITFSPFLPSNG</sequence>
<dbReference type="SUPFAM" id="SSF54909">
    <property type="entry name" value="Dimeric alpha+beta barrel"/>
    <property type="match status" value="1"/>
</dbReference>
<evidence type="ECO:0000313" key="3">
    <source>
        <dbReference type="Proteomes" id="UP001501352"/>
    </source>
</evidence>
<evidence type="ECO:0000259" key="1">
    <source>
        <dbReference type="Pfam" id="PF01037"/>
    </source>
</evidence>
<protein>
    <submittedName>
        <fullName evidence="2">Lrp/AsnC ligand binding domain-containing protein</fullName>
    </submittedName>
</protein>
<dbReference type="InterPro" id="IPR011008">
    <property type="entry name" value="Dimeric_a/b-barrel"/>
</dbReference>
<reference evidence="2 3" key="1">
    <citation type="journal article" date="2019" name="Int. J. Syst. Evol. Microbiol.">
        <title>The Global Catalogue of Microorganisms (GCM) 10K type strain sequencing project: providing services to taxonomists for standard genome sequencing and annotation.</title>
        <authorList>
            <consortium name="The Broad Institute Genomics Platform"/>
            <consortium name="The Broad Institute Genome Sequencing Center for Infectious Disease"/>
            <person name="Wu L."/>
            <person name="Ma J."/>
        </authorList>
    </citation>
    <scope>NUCLEOTIDE SEQUENCE [LARGE SCALE GENOMIC DNA]</scope>
    <source>
        <strain evidence="2 3">JCM 12928</strain>
    </source>
</reference>
<gene>
    <name evidence="2" type="ORF">GCM10009422_03260</name>
</gene>
<dbReference type="Proteomes" id="UP001501352">
    <property type="component" value="Unassembled WGS sequence"/>
</dbReference>
<proteinExistence type="predicted"/>
<feature type="domain" description="Transcription regulator AsnC/Lrp ligand binding" evidence="1">
    <location>
        <begin position="7"/>
        <end position="78"/>
    </location>
</feature>
<accession>A0ABN1GHM7</accession>
<name>A0ABN1GHM7_9CAUL</name>